<accession>S5Z4Z2</accession>
<gene>
    <name evidence="1" type="ORF">M493_08710</name>
</gene>
<dbReference type="Proteomes" id="UP000015500">
    <property type="component" value="Chromosome"/>
</dbReference>
<dbReference type="EMBL" id="CP006254">
    <property type="protein sequence ID" value="AGT32017.1"/>
    <property type="molecule type" value="Genomic_DNA"/>
</dbReference>
<name>S5Z4Z2_GEOG3</name>
<keyword evidence="2" id="KW-1185">Reference proteome</keyword>
<sequence>MNFLPFHDKKERRPARRRMMAETAPADPFGHGSIRCLVVQAASFVR</sequence>
<proteinExistence type="predicted"/>
<dbReference type="HOGENOM" id="CLU_3184156_0_0_9"/>
<protein>
    <submittedName>
        <fullName evidence="1">Uncharacterized protein</fullName>
    </submittedName>
</protein>
<dbReference type="KEGG" id="gjf:M493_08710"/>
<organism evidence="1 2">
    <name type="scientific">Geobacillus genomosp. 3</name>
    <dbReference type="NCBI Taxonomy" id="1921421"/>
    <lineage>
        <taxon>Bacteria</taxon>
        <taxon>Bacillati</taxon>
        <taxon>Bacillota</taxon>
        <taxon>Bacilli</taxon>
        <taxon>Bacillales</taxon>
        <taxon>Anoxybacillaceae</taxon>
        <taxon>Geobacillus</taxon>
    </lineage>
</organism>
<reference evidence="1 2" key="1">
    <citation type="journal article" date="2014" name="Genome Announc.">
        <title>Complete Genome Sequence of the Thermophilic Polychlorinated Biphenyl Degrader Geobacillus sp. Strain JF8 (NBRC 109937).</title>
        <authorList>
            <person name="Shintani M."/>
            <person name="Ohtsubo Y."/>
            <person name="Fukuda K."/>
            <person name="Hosoyama A."/>
            <person name="Ohji S."/>
            <person name="Yamazoe A."/>
            <person name="Fujita N."/>
            <person name="Nagata Y."/>
            <person name="Tsuda M."/>
            <person name="Hatta T."/>
            <person name="Kimbara K."/>
        </authorList>
    </citation>
    <scope>NUCLEOTIDE SEQUENCE [LARGE SCALE GENOMIC DNA]</scope>
    <source>
        <strain evidence="1 2">JF8</strain>
    </source>
</reference>
<dbReference type="AlphaFoldDB" id="S5Z4Z2"/>
<dbReference type="STRING" id="1921421.M493_08710"/>
<evidence type="ECO:0000313" key="2">
    <source>
        <dbReference type="Proteomes" id="UP000015500"/>
    </source>
</evidence>
<evidence type="ECO:0000313" key="1">
    <source>
        <dbReference type="EMBL" id="AGT32017.1"/>
    </source>
</evidence>